<evidence type="ECO:0000313" key="1">
    <source>
        <dbReference type="Proteomes" id="UP000887574"/>
    </source>
</evidence>
<proteinExistence type="predicted"/>
<name>A0A915DJY8_9BILA</name>
<dbReference type="AlphaFoldDB" id="A0A915DJY8"/>
<dbReference type="Proteomes" id="UP000887574">
    <property type="component" value="Unplaced"/>
</dbReference>
<organism evidence="1 2">
    <name type="scientific">Ditylenchus dipsaci</name>
    <dbReference type="NCBI Taxonomy" id="166011"/>
    <lineage>
        <taxon>Eukaryota</taxon>
        <taxon>Metazoa</taxon>
        <taxon>Ecdysozoa</taxon>
        <taxon>Nematoda</taxon>
        <taxon>Chromadorea</taxon>
        <taxon>Rhabditida</taxon>
        <taxon>Tylenchina</taxon>
        <taxon>Tylenchomorpha</taxon>
        <taxon>Sphaerularioidea</taxon>
        <taxon>Anguinidae</taxon>
        <taxon>Anguininae</taxon>
        <taxon>Ditylenchus</taxon>
    </lineage>
</organism>
<dbReference type="WBParaSite" id="jg20375">
    <property type="protein sequence ID" value="jg20375"/>
    <property type="gene ID" value="jg20375"/>
</dbReference>
<accession>A0A915DJY8</accession>
<keyword evidence="1" id="KW-1185">Reference proteome</keyword>
<protein>
    <submittedName>
        <fullName evidence="2">Uncharacterized protein</fullName>
    </submittedName>
</protein>
<evidence type="ECO:0000313" key="2">
    <source>
        <dbReference type="WBParaSite" id="jg20375"/>
    </source>
</evidence>
<reference evidence="2" key="1">
    <citation type="submission" date="2022-11" db="UniProtKB">
        <authorList>
            <consortium name="WormBaseParasite"/>
        </authorList>
    </citation>
    <scope>IDENTIFICATION</scope>
</reference>
<sequence>MFCGNIMPSTVCTSSYTSSTAFRVPIPAKQHICSRENGSNSSAAKVLQLIFLKEMEPEKCFPVYRKSLVQRRPSNTSRTSTLSANFEPLPKIEEETEADTISISPSSANLKIALCSQQISSY</sequence>